<dbReference type="InterPro" id="IPR044068">
    <property type="entry name" value="CB"/>
</dbReference>
<keyword evidence="1" id="KW-0229">DNA integration</keyword>
<dbReference type="InterPro" id="IPR011010">
    <property type="entry name" value="DNA_brk_join_enz"/>
</dbReference>
<dbReference type="GO" id="GO:0006310">
    <property type="term" value="P:DNA recombination"/>
    <property type="evidence" value="ECO:0007669"/>
    <property type="project" value="UniProtKB-KW"/>
</dbReference>
<protein>
    <submittedName>
        <fullName evidence="7">Site-specific integrase</fullName>
    </submittedName>
</protein>
<reference evidence="7 8" key="1">
    <citation type="submission" date="2019-04" db="EMBL/GenBank/DDBJ databases">
        <authorList>
            <person name="Feng G."/>
            <person name="Zhu H."/>
        </authorList>
    </citation>
    <scope>NUCLEOTIDE SEQUENCE [LARGE SCALE GENOMIC DNA]</scope>
    <source>
        <strain evidence="7 8">6HR-1</strain>
    </source>
</reference>
<dbReference type="RefSeq" id="WP_135419482.1">
    <property type="nucleotide sequence ID" value="NZ_SRLB01000046.1"/>
</dbReference>
<gene>
    <name evidence="7" type="ORF">EU555_32530</name>
</gene>
<dbReference type="PANTHER" id="PTHR34605:SF3">
    <property type="entry name" value="P CELL-TYPE AGGLUTINATION PROTEIN MAP4-LIKE-RELATED"/>
    <property type="match status" value="1"/>
</dbReference>
<sequence length="307" mass="33031">MTSLPVPVAPAKVVELQDHLASAAAYALAEKSDATRRAYASDFADFAAWCRGMSTDPLPASVATAAAYLASLADRGLKASTITRRAAAIGYAHRRAGHEPPTNAEPVRAVLKGIRRRLGVAVERKAPATARAIGAMLKKVPDTREGKRDRALLLIGFAAALRRSELVGLVVEDLERTPDGIFVHIRRSKTDQEGEGHTVAIPRGGKLRPVEALEDWLAASGIRSGRIFDLTDRSVANIVKRYAEAAKLDPATFSGHSLRAGFVTSALEAGADLLKVMDVTRHREVKTLKAYDRRAKAFKNHAGKGFL</sequence>
<dbReference type="AlphaFoldDB" id="A0A4Z0NFP0"/>
<dbReference type="SUPFAM" id="SSF47823">
    <property type="entry name" value="lambda integrase-like, N-terminal domain"/>
    <property type="match status" value="1"/>
</dbReference>
<dbReference type="GO" id="GO:0015074">
    <property type="term" value="P:DNA integration"/>
    <property type="evidence" value="ECO:0007669"/>
    <property type="project" value="UniProtKB-KW"/>
</dbReference>
<evidence type="ECO:0000256" key="2">
    <source>
        <dbReference type="ARBA" id="ARBA00023125"/>
    </source>
</evidence>
<evidence type="ECO:0000259" key="6">
    <source>
        <dbReference type="PROSITE" id="PS51900"/>
    </source>
</evidence>
<comment type="caution">
    <text evidence="7">The sequence shown here is derived from an EMBL/GenBank/DDBJ whole genome shotgun (WGS) entry which is preliminary data.</text>
</comment>
<dbReference type="PANTHER" id="PTHR34605">
    <property type="entry name" value="PHAGE_INTEGRASE DOMAIN-CONTAINING PROTEIN"/>
    <property type="match status" value="1"/>
</dbReference>
<dbReference type="PROSITE" id="PS51898">
    <property type="entry name" value="TYR_RECOMBINASE"/>
    <property type="match status" value="1"/>
</dbReference>
<dbReference type="CDD" id="cd00799">
    <property type="entry name" value="INT_Cre_C"/>
    <property type="match status" value="1"/>
</dbReference>
<evidence type="ECO:0000256" key="1">
    <source>
        <dbReference type="ARBA" id="ARBA00022908"/>
    </source>
</evidence>
<dbReference type="OrthoDB" id="5513193at2"/>
<keyword evidence="2 4" id="KW-0238">DNA-binding</keyword>
<dbReference type="Gene3D" id="1.10.150.130">
    <property type="match status" value="1"/>
</dbReference>
<evidence type="ECO:0000313" key="7">
    <source>
        <dbReference type="EMBL" id="TGD94051.1"/>
    </source>
</evidence>
<dbReference type="InterPro" id="IPR010998">
    <property type="entry name" value="Integrase_recombinase_N"/>
</dbReference>
<dbReference type="Gene3D" id="1.10.443.10">
    <property type="entry name" value="Intergrase catalytic core"/>
    <property type="match status" value="1"/>
</dbReference>
<evidence type="ECO:0000256" key="4">
    <source>
        <dbReference type="PROSITE-ProRule" id="PRU01248"/>
    </source>
</evidence>
<dbReference type="InterPro" id="IPR052925">
    <property type="entry name" value="Phage_Integrase-like_Recomb"/>
</dbReference>
<keyword evidence="8" id="KW-1185">Reference proteome</keyword>
<dbReference type="Proteomes" id="UP000297535">
    <property type="component" value="Unassembled WGS sequence"/>
</dbReference>
<evidence type="ECO:0000259" key="5">
    <source>
        <dbReference type="PROSITE" id="PS51898"/>
    </source>
</evidence>
<proteinExistence type="predicted"/>
<dbReference type="Pfam" id="PF00589">
    <property type="entry name" value="Phage_integrase"/>
    <property type="match status" value="1"/>
</dbReference>
<dbReference type="PROSITE" id="PS51900">
    <property type="entry name" value="CB"/>
    <property type="match status" value="1"/>
</dbReference>
<evidence type="ECO:0000313" key="8">
    <source>
        <dbReference type="Proteomes" id="UP000297535"/>
    </source>
</evidence>
<dbReference type="EMBL" id="SRLB01000046">
    <property type="protein sequence ID" value="TGD94051.1"/>
    <property type="molecule type" value="Genomic_DNA"/>
</dbReference>
<feature type="domain" description="Core-binding (CB)" evidence="6">
    <location>
        <begin position="7"/>
        <end position="97"/>
    </location>
</feature>
<dbReference type="GO" id="GO:0003677">
    <property type="term" value="F:DNA binding"/>
    <property type="evidence" value="ECO:0007669"/>
    <property type="project" value="UniProtKB-UniRule"/>
</dbReference>
<dbReference type="SUPFAM" id="SSF56349">
    <property type="entry name" value="DNA breaking-rejoining enzymes"/>
    <property type="match status" value="1"/>
</dbReference>
<feature type="domain" description="Tyr recombinase" evidence="5">
    <location>
        <begin position="123"/>
        <end position="304"/>
    </location>
</feature>
<organism evidence="7 8">
    <name type="scientific">Methylobacterium nonmethylotrophicum</name>
    <dbReference type="NCBI Taxonomy" id="1141884"/>
    <lineage>
        <taxon>Bacteria</taxon>
        <taxon>Pseudomonadati</taxon>
        <taxon>Pseudomonadota</taxon>
        <taxon>Alphaproteobacteria</taxon>
        <taxon>Hyphomicrobiales</taxon>
        <taxon>Methylobacteriaceae</taxon>
        <taxon>Methylobacterium</taxon>
    </lineage>
</organism>
<accession>A0A4Z0NFP0</accession>
<evidence type="ECO:0000256" key="3">
    <source>
        <dbReference type="ARBA" id="ARBA00023172"/>
    </source>
</evidence>
<keyword evidence="3" id="KW-0233">DNA recombination</keyword>
<name>A0A4Z0NFP0_9HYPH</name>
<dbReference type="InterPro" id="IPR002104">
    <property type="entry name" value="Integrase_catalytic"/>
</dbReference>
<dbReference type="InterPro" id="IPR013762">
    <property type="entry name" value="Integrase-like_cat_sf"/>
</dbReference>